<keyword evidence="6 7" id="KW-0472">Membrane</keyword>
<dbReference type="GO" id="GO:0004252">
    <property type="term" value="F:serine-type endopeptidase activity"/>
    <property type="evidence" value="ECO:0007669"/>
    <property type="project" value="InterPro"/>
</dbReference>
<evidence type="ECO:0000259" key="8">
    <source>
        <dbReference type="Pfam" id="PF01694"/>
    </source>
</evidence>
<evidence type="ECO:0000256" key="4">
    <source>
        <dbReference type="ARBA" id="ARBA00022801"/>
    </source>
</evidence>
<keyword evidence="10" id="KW-1185">Reference proteome</keyword>
<comment type="subcellular location">
    <subcellularLocation>
        <location evidence="1">Membrane</location>
        <topology evidence="1">Multi-pass membrane protein</topology>
    </subcellularLocation>
</comment>
<feature type="transmembrane region" description="Helical" evidence="7">
    <location>
        <begin position="236"/>
        <end position="255"/>
    </location>
</feature>
<feature type="transmembrane region" description="Helical" evidence="7">
    <location>
        <begin position="119"/>
        <end position="139"/>
    </location>
</feature>
<evidence type="ECO:0000256" key="7">
    <source>
        <dbReference type="SAM" id="Phobius"/>
    </source>
</evidence>
<evidence type="ECO:0000313" key="10">
    <source>
        <dbReference type="Proteomes" id="UP000000268"/>
    </source>
</evidence>
<dbReference type="GO" id="GO:0016020">
    <property type="term" value="C:membrane"/>
    <property type="evidence" value="ECO:0007669"/>
    <property type="project" value="UniProtKB-SubCell"/>
</dbReference>
<evidence type="ECO:0000256" key="6">
    <source>
        <dbReference type="ARBA" id="ARBA00023136"/>
    </source>
</evidence>
<feature type="transmembrane region" description="Helical" evidence="7">
    <location>
        <begin position="185"/>
        <end position="203"/>
    </location>
</feature>
<evidence type="ECO:0000313" key="9">
    <source>
        <dbReference type="EMBL" id="ABW25171.1"/>
    </source>
</evidence>
<feature type="transmembrane region" description="Helical" evidence="7">
    <location>
        <begin position="55"/>
        <end position="74"/>
    </location>
</feature>
<proteinExistence type="inferred from homology"/>
<keyword evidence="5 7" id="KW-1133">Transmembrane helix</keyword>
<dbReference type="MEROPS" id="S54.004"/>
<keyword evidence="3 7" id="KW-0812">Transmembrane</keyword>
<dbReference type="InterPro" id="IPR022764">
    <property type="entry name" value="Peptidase_S54_rhomboid_dom"/>
</dbReference>
<dbReference type="HOGENOM" id="CLU_055068_3_0_3"/>
<dbReference type="Pfam" id="PF01694">
    <property type="entry name" value="Rhomboid"/>
    <property type="match status" value="1"/>
</dbReference>
<dbReference type="PANTHER" id="PTHR43731">
    <property type="entry name" value="RHOMBOID PROTEASE"/>
    <property type="match status" value="1"/>
</dbReference>
<dbReference type="InterPro" id="IPR035952">
    <property type="entry name" value="Rhomboid-like_sf"/>
</dbReference>
<dbReference type="EMBL" id="CP000828">
    <property type="protein sequence ID" value="ABW25171.1"/>
    <property type="molecule type" value="Genomic_DNA"/>
</dbReference>
<dbReference type="AlphaFoldDB" id="B0C559"/>
<dbReference type="OrthoDB" id="9813074at2"/>
<dbReference type="PANTHER" id="PTHR43731:SF14">
    <property type="entry name" value="PRESENILIN-ASSOCIATED RHOMBOID-LIKE PROTEIN, MITOCHONDRIAL"/>
    <property type="match status" value="1"/>
</dbReference>
<protein>
    <submittedName>
        <fullName evidence="9">Rhomboid family protein</fullName>
    </submittedName>
</protein>
<evidence type="ECO:0000256" key="5">
    <source>
        <dbReference type="ARBA" id="ARBA00022989"/>
    </source>
</evidence>
<sequence length="290" mass="31560">MAFNLPKRQTSGSVVCFSCQKLVSIEQEECPQCGQVNPGLWGYARPIRRVGADFGFIKIVIIGCIALYLITLLFDLPGIRSEGVMNLLMPSSYSLLIFGSTGSVPIFEWGRWWTVLSSGWLHGGLWHLGFNMAWLNYLSPMVAKGYGAGRLVSIYTFTTLTSSLLTSFVAQYWTSLPPSFRGSNFSVGASGGVFGLLGALVIYGQRAHKRQVLQQALTLTIISFVLSAFVGRVDNWGHLGGFIGGYLIGLTSWFNPNQPQSLYHLGIAIGALVVTFVSIILSPVHALLIG</sequence>
<evidence type="ECO:0000256" key="3">
    <source>
        <dbReference type="ARBA" id="ARBA00022692"/>
    </source>
</evidence>
<dbReference type="Gene3D" id="1.20.1540.10">
    <property type="entry name" value="Rhomboid-like"/>
    <property type="match status" value="1"/>
</dbReference>
<dbReference type="KEGG" id="amr:AM1_0083"/>
<feature type="transmembrane region" description="Helical" evidence="7">
    <location>
        <begin position="212"/>
        <end position="230"/>
    </location>
</feature>
<dbReference type="eggNOG" id="COG0705">
    <property type="taxonomic scope" value="Bacteria"/>
</dbReference>
<dbReference type="SUPFAM" id="SSF144091">
    <property type="entry name" value="Rhomboid-like"/>
    <property type="match status" value="1"/>
</dbReference>
<evidence type="ECO:0000256" key="2">
    <source>
        <dbReference type="ARBA" id="ARBA00009045"/>
    </source>
</evidence>
<feature type="transmembrane region" description="Helical" evidence="7">
    <location>
        <begin position="262"/>
        <end position="288"/>
    </location>
</feature>
<dbReference type="InterPro" id="IPR050925">
    <property type="entry name" value="Rhomboid_protease_S54"/>
</dbReference>
<feature type="domain" description="Peptidase S54 rhomboid" evidence="8">
    <location>
        <begin position="110"/>
        <end position="251"/>
    </location>
</feature>
<dbReference type="Proteomes" id="UP000000268">
    <property type="component" value="Chromosome"/>
</dbReference>
<name>B0C559_ACAM1</name>
<gene>
    <name evidence="9" type="ordered locus">AM1_0083</name>
</gene>
<keyword evidence="4" id="KW-0378">Hydrolase</keyword>
<organism evidence="9 10">
    <name type="scientific">Acaryochloris marina (strain MBIC 11017)</name>
    <dbReference type="NCBI Taxonomy" id="329726"/>
    <lineage>
        <taxon>Bacteria</taxon>
        <taxon>Bacillati</taxon>
        <taxon>Cyanobacteriota</taxon>
        <taxon>Cyanophyceae</taxon>
        <taxon>Acaryochloridales</taxon>
        <taxon>Acaryochloridaceae</taxon>
        <taxon>Acaryochloris</taxon>
    </lineage>
</organism>
<reference evidence="9 10" key="1">
    <citation type="journal article" date="2008" name="Proc. Natl. Acad. Sci. U.S.A.">
        <title>Niche adaptation and genome expansion in the chlorophyll d-producing cyanobacterium Acaryochloris marina.</title>
        <authorList>
            <person name="Swingley W.D."/>
            <person name="Chen M."/>
            <person name="Cheung P.C."/>
            <person name="Conrad A.L."/>
            <person name="Dejesa L.C."/>
            <person name="Hao J."/>
            <person name="Honchak B.M."/>
            <person name="Karbach L.E."/>
            <person name="Kurdoglu A."/>
            <person name="Lahiri S."/>
            <person name="Mastrian S.D."/>
            <person name="Miyashita H."/>
            <person name="Page L."/>
            <person name="Ramakrishna P."/>
            <person name="Satoh S."/>
            <person name="Sattley W.M."/>
            <person name="Shimada Y."/>
            <person name="Taylor H.L."/>
            <person name="Tomo T."/>
            <person name="Tsuchiya T."/>
            <person name="Wang Z.T."/>
            <person name="Raymond J."/>
            <person name="Mimuro M."/>
            <person name="Blankenship R.E."/>
            <person name="Touchman J.W."/>
        </authorList>
    </citation>
    <scope>NUCLEOTIDE SEQUENCE [LARGE SCALE GENOMIC DNA]</scope>
    <source>
        <strain evidence="10">MBIC 11017</strain>
    </source>
</reference>
<comment type="similarity">
    <text evidence="2">Belongs to the peptidase S54 family.</text>
</comment>
<dbReference type="RefSeq" id="WP_012160791.1">
    <property type="nucleotide sequence ID" value="NC_009925.1"/>
</dbReference>
<accession>B0C559</accession>
<dbReference type="STRING" id="329726.AM1_0083"/>
<evidence type="ECO:0000256" key="1">
    <source>
        <dbReference type="ARBA" id="ARBA00004141"/>
    </source>
</evidence>
<feature type="transmembrane region" description="Helical" evidence="7">
    <location>
        <begin position="151"/>
        <end position="173"/>
    </location>
</feature>